<organism evidence="1 2">
    <name type="scientific">Burkholderia contaminans</name>
    <dbReference type="NCBI Taxonomy" id="488447"/>
    <lineage>
        <taxon>Bacteria</taxon>
        <taxon>Pseudomonadati</taxon>
        <taxon>Pseudomonadota</taxon>
        <taxon>Betaproteobacteria</taxon>
        <taxon>Burkholderiales</taxon>
        <taxon>Burkholderiaceae</taxon>
        <taxon>Burkholderia</taxon>
        <taxon>Burkholderia cepacia complex</taxon>
    </lineage>
</organism>
<name>A0A3N8QD31_9BURK</name>
<dbReference type="Proteomes" id="UP000277921">
    <property type="component" value="Unassembled WGS sequence"/>
</dbReference>
<evidence type="ECO:0000313" key="1">
    <source>
        <dbReference type="EMBL" id="RQT17166.1"/>
    </source>
</evidence>
<reference evidence="1 2" key="1">
    <citation type="submission" date="2018-08" db="EMBL/GenBank/DDBJ databases">
        <title>Comparative analysis of Burkholderia isolates from Puerto Rico.</title>
        <authorList>
            <person name="Hall C."/>
            <person name="Sahl J."/>
            <person name="Wagner D."/>
        </authorList>
    </citation>
    <scope>NUCLEOTIDE SEQUENCE [LARGE SCALE GENOMIC DNA]</scope>
    <source>
        <strain evidence="1 2">Bp9025</strain>
    </source>
</reference>
<sequence>MDSRQPVRGVCPACIVGVKVTSHIGREKTGGDLFLTICDYEWKPLDFMRGLIGGAFIRFSDGFGLSACGAMLVGEDWTKPRKAAQQPFHPTQIQRESLEPAFPPVLSFGARLPIAPRAPGTLSLLQDRDAGVSGPVRPLSLRTQGVRSKVPTRSISVSARI</sequence>
<evidence type="ECO:0000313" key="2">
    <source>
        <dbReference type="Proteomes" id="UP000277921"/>
    </source>
</evidence>
<proteinExistence type="predicted"/>
<gene>
    <name evidence="1" type="ORF">DF051_13185</name>
</gene>
<comment type="caution">
    <text evidence="1">The sequence shown here is derived from an EMBL/GenBank/DDBJ whole genome shotgun (WGS) entry which is preliminary data.</text>
</comment>
<protein>
    <submittedName>
        <fullName evidence="1">Uncharacterized protein</fullName>
    </submittedName>
</protein>
<accession>A0A3N8QD31</accession>
<dbReference type="EMBL" id="QTQV01000006">
    <property type="protein sequence ID" value="RQT17166.1"/>
    <property type="molecule type" value="Genomic_DNA"/>
</dbReference>
<dbReference type="AlphaFoldDB" id="A0A3N8QD31"/>